<dbReference type="SUPFAM" id="SSF55124">
    <property type="entry name" value="Nitrite/Sulfite reductase N-terminal domain-like"/>
    <property type="match status" value="1"/>
</dbReference>
<dbReference type="PROSITE" id="PS00365">
    <property type="entry name" value="NIR_SIR"/>
    <property type="match status" value="1"/>
</dbReference>
<evidence type="ECO:0000256" key="7">
    <source>
        <dbReference type="ARBA" id="ARBA00023014"/>
    </source>
</evidence>
<keyword evidence="6" id="KW-0408">Iron</keyword>
<keyword evidence="10" id="KW-1185">Reference proteome</keyword>
<dbReference type="PROSITE" id="PS51379">
    <property type="entry name" value="4FE4S_FER_2"/>
    <property type="match status" value="2"/>
</dbReference>
<gene>
    <name evidence="9" type="ORF">CferDRAFT_0108</name>
</gene>
<dbReference type="GO" id="GO:0046872">
    <property type="term" value="F:metal ion binding"/>
    <property type="evidence" value="ECO:0007669"/>
    <property type="project" value="UniProtKB-KW"/>
</dbReference>
<dbReference type="SUPFAM" id="SSF56014">
    <property type="entry name" value="Nitrite and sulphite reductase 4Fe-4S domain-like"/>
    <property type="match status" value="1"/>
</dbReference>
<comment type="similarity">
    <text evidence="1">Belongs to the nitrite and sulfite reductase 4Fe-4S domain family.</text>
</comment>
<dbReference type="Pfam" id="PF00037">
    <property type="entry name" value="Fer4"/>
    <property type="match status" value="1"/>
</dbReference>
<evidence type="ECO:0000259" key="8">
    <source>
        <dbReference type="PROSITE" id="PS51379"/>
    </source>
</evidence>
<dbReference type="InterPro" id="IPR045854">
    <property type="entry name" value="NO2/SO3_Rdtase_4Fe4S_sf"/>
</dbReference>
<dbReference type="AlphaFoldDB" id="Q0YP72"/>
<dbReference type="PANTHER" id="PTHR11493">
    <property type="entry name" value="SULFITE REDUCTASE [NADPH] SUBUNIT BETA-RELATED"/>
    <property type="match status" value="1"/>
</dbReference>
<reference evidence="9 10" key="1">
    <citation type="submission" date="2006-07" db="EMBL/GenBank/DDBJ databases">
        <title>Annotation of the draft genome assembly of Chlorobium ferroxidans DSM 13031.</title>
        <authorList>
            <consortium name="US DOE Joint Genome Institute (JGI-ORNL)"/>
            <person name="Larimer F."/>
            <person name="Land M."/>
            <person name="Hauser L."/>
        </authorList>
    </citation>
    <scope>NUCLEOTIDE SEQUENCE [LARGE SCALE GENOMIC DNA]</scope>
    <source>
        <strain evidence="9 10">DSM 13031</strain>
    </source>
</reference>
<dbReference type="OrthoDB" id="9803707at2"/>
<feature type="domain" description="4Fe-4S ferredoxin-type" evidence="8">
    <location>
        <begin position="192"/>
        <end position="221"/>
    </location>
</feature>
<evidence type="ECO:0000313" key="9">
    <source>
        <dbReference type="EMBL" id="EAT58083.1"/>
    </source>
</evidence>
<dbReference type="GO" id="GO:0051539">
    <property type="term" value="F:4 iron, 4 sulfur cluster binding"/>
    <property type="evidence" value="ECO:0007669"/>
    <property type="project" value="UniProtKB-KW"/>
</dbReference>
<dbReference type="Pfam" id="PF01077">
    <property type="entry name" value="NIR_SIR"/>
    <property type="match status" value="1"/>
</dbReference>
<protein>
    <submittedName>
        <fullName evidence="9">4Fe-4S ferredoxin, iron-sulfur binding:Nitrite/sulfite reductase, hemoprotein beta-component, ferrodoxin-like:Nitrite and sulphite reductase 4Fe-4S region</fullName>
    </submittedName>
</protein>
<dbReference type="RefSeq" id="WP_006367305.1">
    <property type="nucleotide sequence ID" value="NZ_AASE01000033.1"/>
</dbReference>
<dbReference type="InterPro" id="IPR006066">
    <property type="entry name" value="NO2/SO3_Rdtase_FeS/sirohaem_BS"/>
</dbReference>
<dbReference type="InterPro" id="IPR045169">
    <property type="entry name" value="NO2/SO3_Rdtase_4Fe4S_prot"/>
</dbReference>
<dbReference type="SUPFAM" id="SSF54862">
    <property type="entry name" value="4Fe-4S ferredoxins"/>
    <property type="match status" value="1"/>
</dbReference>
<keyword evidence="4" id="KW-0479">Metal-binding</keyword>
<comment type="caution">
    <text evidence="9">The sequence shown here is derived from an EMBL/GenBank/DDBJ whole genome shotgun (WGS) entry which is preliminary data.</text>
</comment>
<dbReference type="PROSITE" id="PS00198">
    <property type="entry name" value="4FE4S_FER_1"/>
    <property type="match status" value="2"/>
</dbReference>
<dbReference type="PANTHER" id="PTHR11493:SF54">
    <property type="entry name" value="ANAEROBIC SULFITE REDUCTASE SUBUNIT C"/>
    <property type="match status" value="1"/>
</dbReference>
<evidence type="ECO:0000256" key="6">
    <source>
        <dbReference type="ARBA" id="ARBA00023004"/>
    </source>
</evidence>
<keyword evidence="5" id="KW-0560">Oxidoreductase</keyword>
<dbReference type="EMBL" id="AASE01000033">
    <property type="protein sequence ID" value="EAT58083.1"/>
    <property type="molecule type" value="Genomic_DNA"/>
</dbReference>
<organism evidence="9 10">
    <name type="scientific">Chlorobium ferrooxidans DSM 13031</name>
    <dbReference type="NCBI Taxonomy" id="377431"/>
    <lineage>
        <taxon>Bacteria</taxon>
        <taxon>Pseudomonadati</taxon>
        <taxon>Chlorobiota</taxon>
        <taxon>Chlorobiia</taxon>
        <taxon>Chlorobiales</taxon>
        <taxon>Chlorobiaceae</taxon>
        <taxon>Chlorobium/Pelodictyon group</taxon>
        <taxon>Chlorobium</taxon>
    </lineage>
</organism>
<keyword evidence="7" id="KW-0411">Iron-sulfur</keyword>
<dbReference type="Pfam" id="PF03460">
    <property type="entry name" value="NIR_SIR_ferr"/>
    <property type="match status" value="1"/>
</dbReference>
<proteinExistence type="inferred from homology"/>
<sequence>MSEHELDLAALSKVGMMRQKQPDYYVMRLKAVAGDMTASQLACVAGVAEKYGRGFVHLSTRQGIEIHYVHRDHLETARLELQGAGIEMGACGPRVRVIVACPGEETCRWGNIDTKKIARELDRRYFKQETPSKFKLAVTGCSNNCTKANENDIGVRGAIEPKWEAGECNDCGLCVSLCPVSAIERRDSDEGYCYAIDEQLCINCSVCTSLCPSNSWVIGRKGYTLYIGGTMGRVPRFASVLKKMVESEEELYLLIEKAIALYREKGRKKERFGHMIDRIGLEAVKEELLAKP</sequence>
<dbReference type="Gene3D" id="3.30.413.10">
    <property type="entry name" value="Sulfite Reductase Hemoprotein, domain 1"/>
    <property type="match status" value="1"/>
</dbReference>
<accession>Q0YP72</accession>
<reference evidence="9 10" key="2">
    <citation type="submission" date="2006-07" db="EMBL/GenBank/DDBJ databases">
        <title>Sequencing of the draft genome and assembly of Chlorobium ferroxidans DSM 13031.</title>
        <authorList>
            <consortium name="US DOE Joint Genome Institute (JGI-PGF)"/>
            <person name="Copeland A."/>
            <person name="Lucas S."/>
            <person name="Lapidus A."/>
            <person name="Barry K."/>
            <person name="Glavina del Rio T."/>
            <person name="Dalin E."/>
            <person name="Tice H."/>
            <person name="Bruce D."/>
            <person name="Pitluck S."/>
            <person name="Richardson P."/>
        </authorList>
    </citation>
    <scope>NUCLEOTIDE SEQUENCE [LARGE SCALE GENOMIC DNA]</scope>
    <source>
        <strain evidence="9 10">DSM 13031</strain>
    </source>
</reference>
<keyword evidence="2" id="KW-0004">4Fe-4S</keyword>
<evidence type="ECO:0000256" key="4">
    <source>
        <dbReference type="ARBA" id="ARBA00022723"/>
    </source>
</evidence>
<dbReference type="Gene3D" id="3.30.70.20">
    <property type="match status" value="1"/>
</dbReference>
<evidence type="ECO:0000256" key="2">
    <source>
        <dbReference type="ARBA" id="ARBA00022485"/>
    </source>
</evidence>
<dbReference type="Proteomes" id="UP000004162">
    <property type="component" value="Unassembled WGS sequence"/>
</dbReference>
<evidence type="ECO:0000256" key="1">
    <source>
        <dbReference type="ARBA" id="ARBA00010429"/>
    </source>
</evidence>
<dbReference type="InterPro" id="IPR017896">
    <property type="entry name" value="4Fe4S_Fe-S-bd"/>
</dbReference>
<dbReference type="InterPro" id="IPR005117">
    <property type="entry name" value="NiRdtase/SiRdtase_haem-b_fer"/>
</dbReference>
<dbReference type="InterPro" id="IPR006067">
    <property type="entry name" value="NO2/SO3_Rdtase_4Fe4S_dom"/>
</dbReference>
<evidence type="ECO:0000256" key="3">
    <source>
        <dbReference type="ARBA" id="ARBA00022617"/>
    </source>
</evidence>
<name>Q0YP72_9CHLB</name>
<dbReference type="GO" id="GO:0016491">
    <property type="term" value="F:oxidoreductase activity"/>
    <property type="evidence" value="ECO:0007669"/>
    <property type="project" value="UniProtKB-KW"/>
</dbReference>
<dbReference type="InterPro" id="IPR036136">
    <property type="entry name" value="Nit/Sulf_reduc_fer-like_dom_sf"/>
</dbReference>
<keyword evidence="3" id="KW-0349">Heme</keyword>
<dbReference type="InterPro" id="IPR017900">
    <property type="entry name" value="4Fe4S_Fe_S_CS"/>
</dbReference>
<evidence type="ECO:0000313" key="10">
    <source>
        <dbReference type="Proteomes" id="UP000004162"/>
    </source>
</evidence>
<evidence type="ECO:0000256" key="5">
    <source>
        <dbReference type="ARBA" id="ARBA00023002"/>
    </source>
</evidence>
<dbReference type="GO" id="GO:0020037">
    <property type="term" value="F:heme binding"/>
    <property type="evidence" value="ECO:0007669"/>
    <property type="project" value="InterPro"/>
</dbReference>
<feature type="domain" description="4Fe-4S ferredoxin-type" evidence="8">
    <location>
        <begin position="159"/>
        <end position="188"/>
    </location>
</feature>
<dbReference type="PRINTS" id="PR00397">
    <property type="entry name" value="SIROHAEM"/>
</dbReference>